<feature type="domain" description="Methyltransferase FkbM" evidence="3">
    <location>
        <begin position="72"/>
        <end position="205"/>
    </location>
</feature>
<protein>
    <submittedName>
        <fullName evidence="4">Methyltransferase domain protein</fullName>
    </submittedName>
</protein>
<evidence type="ECO:0000313" key="4">
    <source>
        <dbReference type="EMBL" id="SLN26848.1"/>
    </source>
</evidence>
<dbReference type="Proteomes" id="UP000193570">
    <property type="component" value="Unassembled WGS sequence"/>
</dbReference>
<accession>A0A1X6YNK7</accession>
<dbReference type="AlphaFoldDB" id="A0A1X6YNK7"/>
<evidence type="ECO:0000259" key="3">
    <source>
        <dbReference type="Pfam" id="PF05050"/>
    </source>
</evidence>
<organism evidence="4 5">
    <name type="scientific">Roseivivax jejudonensis</name>
    <dbReference type="NCBI Taxonomy" id="1529041"/>
    <lineage>
        <taxon>Bacteria</taxon>
        <taxon>Pseudomonadati</taxon>
        <taxon>Pseudomonadota</taxon>
        <taxon>Alphaproteobacteria</taxon>
        <taxon>Rhodobacterales</taxon>
        <taxon>Roseobacteraceae</taxon>
        <taxon>Roseivivax</taxon>
    </lineage>
</organism>
<keyword evidence="4" id="KW-0808">Transferase</keyword>
<dbReference type="Pfam" id="PF05050">
    <property type="entry name" value="Methyltransf_21"/>
    <property type="match status" value="1"/>
</dbReference>
<feature type="region of interest" description="Disordered" evidence="1">
    <location>
        <begin position="237"/>
        <end position="257"/>
    </location>
</feature>
<dbReference type="RefSeq" id="WP_085790864.1">
    <property type="nucleotide sequence ID" value="NZ_FWFK01000002.1"/>
</dbReference>
<evidence type="ECO:0000256" key="1">
    <source>
        <dbReference type="SAM" id="MobiDB-lite"/>
    </source>
</evidence>
<dbReference type="Gene3D" id="3.40.50.150">
    <property type="entry name" value="Vaccinia Virus protein VP39"/>
    <property type="match status" value="1"/>
</dbReference>
<proteinExistence type="predicted"/>
<dbReference type="InterPro" id="IPR029063">
    <property type="entry name" value="SAM-dependent_MTases_sf"/>
</dbReference>
<dbReference type="SUPFAM" id="SSF53335">
    <property type="entry name" value="S-adenosyl-L-methionine-dependent methyltransferases"/>
    <property type="match status" value="1"/>
</dbReference>
<dbReference type="Pfam" id="PF04577">
    <property type="entry name" value="Glyco_transf_61"/>
    <property type="match status" value="1"/>
</dbReference>
<dbReference type="GO" id="GO:0016757">
    <property type="term" value="F:glycosyltransferase activity"/>
    <property type="evidence" value="ECO:0007669"/>
    <property type="project" value="InterPro"/>
</dbReference>
<sequence>MSSALSDAPTAPRDIAARFHGVAVPASPFLTERRITRLNSGRYEREEVSGALAVVRPEDRVLELGAGIGAVGAAIALNTGAEAVLAFEANPDLVPAARALYAANGLEDRVTVRHAALGAGPDRPESATFRAGKSSLSGHVASGLVPRDADRRGDVPVEEFEAVAAAFRPTVLLMDIVGGEIDLLPHIDLSRFRAVVVEFHPGAYGQEGVKACKSALKRAGLAKRSDLSTRLVWTCERTTPDAGRPEDSPRPEGGWSDSLQVLDGAVVVPPDTISEMRFHAGVLTAEGAPCPEAATWRGVRRITAPPKPPATPPESLPGTWLWGGLLYAHFGHFLVESVTRLWALDHLPEPVEGIVFYAKFDAETEGPRDFHGAFLHQLVTDLPIRIVSRPTEVARLVVPGQAFGLGSAIRGTERFRAAFARFGADTAPEGPEKLYVSRAGLGPNRGGLLFESRLEERLAAEGYEIFRPERHDLQTQIARYKAARRIVAAEGSALHLYAFCGDPGQKVAIVVRRMSKSTHHIRTHIEAFAGAEVTLADAIGRAWVPEGRAPTHMTMAEIDFPRLGATLEEAGFVSGGDTWAPVTEDEARAFIMAKRLWRRRGYHPKRSRSPAAPIAD</sequence>
<gene>
    <name evidence="4" type="ORF">ROJ8625_01097</name>
</gene>
<keyword evidence="5" id="KW-1185">Reference proteome</keyword>
<name>A0A1X6YNK7_9RHOB</name>
<dbReference type="OrthoDB" id="7843421at2"/>
<dbReference type="EMBL" id="FWFK01000002">
    <property type="protein sequence ID" value="SLN26848.1"/>
    <property type="molecule type" value="Genomic_DNA"/>
</dbReference>
<dbReference type="InterPro" id="IPR006342">
    <property type="entry name" value="FkbM_mtfrase"/>
</dbReference>
<dbReference type="GO" id="GO:0032259">
    <property type="term" value="P:methylation"/>
    <property type="evidence" value="ECO:0007669"/>
    <property type="project" value="UniProtKB-KW"/>
</dbReference>
<dbReference type="NCBIfam" id="TIGR01444">
    <property type="entry name" value="fkbM_fam"/>
    <property type="match status" value="1"/>
</dbReference>
<keyword evidence="4" id="KW-0489">Methyltransferase</keyword>
<reference evidence="4 5" key="1">
    <citation type="submission" date="2017-03" db="EMBL/GenBank/DDBJ databases">
        <authorList>
            <person name="Afonso C.L."/>
            <person name="Miller P.J."/>
            <person name="Scott M.A."/>
            <person name="Spackman E."/>
            <person name="Goraichik I."/>
            <person name="Dimitrov K.M."/>
            <person name="Suarez D.L."/>
            <person name="Swayne D.E."/>
        </authorList>
    </citation>
    <scope>NUCLEOTIDE SEQUENCE [LARGE SCALE GENOMIC DNA]</scope>
    <source>
        <strain evidence="4 5">CECT 8625</strain>
    </source>
</reference>
<dbReference type="GO" id="GO:0008168">
    <property type="term" value="F:methyltransferase activity"/>
    <property type="evidence" value="ECO:0007669"/>
    <property type="project" value="UniProtKB-KW"/>
</dbReference>
<evidence type="ECO:0000313" key="5">
    <source>
        <dbReference type="Proteomes" id="UP000193570"/>
    </source>
</evidence>
<evidence type="ECO:0000259" key="2">
    <source>
        <dbReference type="Pfam" id="PF04577"/>
    </source>
</evidence>
<feature type="domain" description="Glycosyltransferase 61 catalytic" evidence="2">
    <location>
        <begin position="330"/>
        <end position="501"/>
    </location>
</feature>
<dbReference type="InterPro" id="IPR049625">
    <property type="entry name" value="Glyco_transf_61_cat"/>
</dbReference>